<evidence type="ECO:0000256" key="5">
    <source>
        <dbReference type="ARBA" id="ARBA00023211"/>
    </source>
</evidence>
<keyword evidence="4" id="KW-0472">Membrane</keyword>
<evidence type="ECO:0000313" key="8">
    <source>
        <dbReference type="Proteomes" id="UP000320160"/>
    </source>
</evidence>
<proteinExistence type="predicted"/>
<evidence type="ECO:0000313" key="7">
    <source>
        <dbReference type="EMBL" id="TSB05453.1"/>
    </source>
</evidence>
<dbReference type="AlphaFoldDB" id="A0A553WL96"/>
<keyword evidence="5" id="KW-0464">Manganese</keyword>
<dbReference type="Pfam" id="PF00149">
    <property type="entry name" value="Metallophos"/>
    <property type="match status" value="1"/>
</dbReference>
<dbReference type="PANTHER" id="PTHR34990:SF2">
    <property type="entry name" value="BLL8164 PROTEIN"/>
    <property type="match status" value="1"/>
</dbReference>
<name>A0A553WL96_9SPHN</name>
<keyword evidence="3" id="KW-0479">Metal-binding</keyword>
<dbReference type="RefSeq" id="WP_143776369.1">
    <property type="nucleotide sequence ID" value="NZ_VKKU01000001.1"/>
</dbReference>
<dbReference type="Proteomes" id="UP000320160">
    <property type="component" value="Unassembled WGS sequence"/>
</dbReference>
<evidence type="ECO:0000259" key="6">
    <source>
        <dbReference type="Pfam" id="PF00149"/>
    </source>
</evidence>
<sequence>MPDWFHEQEPRSFQPKQKYRTVWISDVHLGTSGCNAELLLDFLHSIQCDTLYLVGDIVDGWRLRKGWYWPSSHNEVLRRILKMAHKGTRVVYVPGNHDEMFRDYVGLGFGGVELVHEAIHETADGRLLLVTHGDMFDSVVLYAKWLAFLGDTAYTFLLKANVWLNAVRRRLHLPYWSLSSYLKMRVKNAVSFIGKYEEAVARAALDRGVDGVVCGHIHHAEIRDFDGVTYYNDGDWVESCTALVEDKFGNMSIVDWAEHNRQRQQKARREKALA</sequence>
<dbReference type="GO" id="GO:0009245">
    <property type="term" value="P:lipid A biosynthetic process"/>
    <property type="evidence" value="ECO:0007669"/>
    <property type="project" value="TreeGrafter"/>
</dbReference>
<dbReference type="GO" id="GO:0008758">
    <property type="term" value="F:UDP-2,3-diacylglucosamine hydrolase activity"/>
    <property type="evidence" value="ECO:0007669"/>
    <property type="project" value="TreeGrafter"/>
</dbReference>
<dbReference type="OrthoDB" id="9802481at2"/>
<reference evidence="7 8" key="1">
    <citation type="submission" date="2019-07" db="EMBL/GenBank/DDBJ databases">
        <authorList>
            <person name="Park M."/>
        </authorList>
    </citation>
    <scope>NUCLEOTIDE SEQUENCE [LARGE SCALE GENOMIC DNA]</scope>
    <source>
        <strain evidence="7 8">KCTC32445</strain>
    </source>
</reference>
<dbReference type="PANTHER" id="PTHR34990">
    <property type="entry name" value="UDP-2,3-DIACYLGLUCOSAMINE HYDROLASE-RELATED"/>
    <property type="match status" value="1"/>
</dbReference>
<dbReference type="InterPro" id="IPR043461">
    <property type="entry name" value="LpxH-like"/>
</dbReference>
<protein>
    <submittedName>
        <fullName evidence="7">UDP-2,3-diacylglucosamine diphosphatase</fullName>
    </submittedName>
</protein>
<organism evidence="7 8">
    <name type="scientific">Sphingorhabdus contaminans</name>
    <dbReference type="NCBI Taxonomy" id="1343899"/>
    <lineage>
        <taxon>Bacteria</taxon>
        <taxon>Pseudomonadati</taxon>
        <taxon>Pseudomonadota</taxon>
        <taxon>Alphaproteobacteria</taxon>
        <taxon>Sphingomonadales</taxon>
        <taxon>Sphingomonadaceae</taxon>
        <taxon>Sphingorhabdus</taxon>
    </lineage>
</organism>
<keyword evidence="2" id="KW-0997">Cell inner membrane</keyword>
<dbReference type="CDD" id="cd07398">
    <property type="entry name" value="MPP_YbbF-LpxH"/>
    <property type="match status" value="1"/>
</dbReference>
<feature type="domain" description="Calcineurin-like phosphoesterase" evidence="6">
    <location>
        <begin position="20"/>
        <end position="219"/>
    </location>
</feature>
<dbReference type="EMBL" id="VKKU01000001">
    <property type="protein sequence ID" value="TSB05453.1"/>
    <property type="molecule type" value="Genomic_DNA"/>
</dbReference>
<dbReference type="InterPro" id="IPR004843">
    <property type="entry name" value="Calcineurin-like_PHP"/>
</dbReference>
<comment type="caution">
    <text evidence="7">The sequence shown here is derived from an EMBL/GenBank/DDBJ whole genome shotgun (WGS) entry which is preliminary data.</text>
</comment>
<evidence type="ECO:0000256" key="4">
    <source>
        <dbReference type="ARBA" id="ARBA00023136"/>
    </source>
</evidence>
<dbReference type="InterPro" id="IPR029052">
    <property type="entry name" value="Metallo-depent_PP-like"/>
</dbReference>
<dbReference type="GO" id="GO:0016020">
    <property type="term" value="C:membrane"/>
    <property type="evidence" value="ECO:0007669"/>
    <property type="project" value="GOC"/>
</dbReference>
<evidence type="ECO:0000256" key="3">
    <source>
        <dbReference type="ARBA" id="ARBA00022723"/>
    </source>
</evidence>
<dbReference type="Gene3D" id="3.60.21.10">
    <property type="match status" value="1"/>
</dbReference>
<evidence type="ECO:0000256" key="1">
    <source>
        <dbReference type="ARBA" id="ARBA00022475"/>
    </source>
</evidence>
<evidence type="ECO:0000256" key="2">
    <source>
        <dbReference type="ARBA" id="ARBA00022519"/>
    </source>
</evidence>
<dbReference type="SUPFAM" id="SSF56300">
    <property type="entry name" value="Metallo-dependent phosphatases"/>
    <property type="match status" value="1"/>
</dbReference>
<accession>A0A553WL96</accession>
<dbReference type="GO" id="GO:0046872">
    <property type="term" value="F:metal ion binding"/>
    <property type="evidence" value="ECO:0007669"/>
    <property type="project" value="UniProtKB-KW"/>
</dbReference>
<keyword evidence="8" id="KW-1185">Reference proteome</keyword>
<gene>
    <name evidence="7" type="ORF">FOM92_07035</name>
</gene>
<keyword evidence="1" id="KW-1003">Cell membrane</keyword>